<keyword evidence="1" id="KW-1133">Transmembrane helix</keyword>
<evidence type="ECO:0000256" key="1">
    <source>
        <dbReference type="SAM" id="Phobius"/>
    </source>
</evidence>
<name>A0A4P7UBJ3_9ACTN</name>
<keyword evidence="6" id="KW-1185">Reference proteome</keyword>
<dbReference type="EMBL" id="CP038462">
    <property type="protein sequence ID" value="QCC77480.1"/>
    <property type="molecule type" value="Genomic_DNA"/>
</dbReference>
<gene>
    <name evidence="4" type="ORF">E2C04_10385</name>
    <name evidence="3" type="ORF">GCM10007231_33930</name>
</gene>
<dbReference type="RefSeq" id="WP_135832525.1">
    <property type="nucleotide sequence ID" value="NZ_BMCK01000006.1"/>
</dbReference>
<feature type="transmembrane region" description="Helical" evidence="1">
    <location>
        <begin position="253"/>
        <end position="275"/>
    </location>
</feature>
<evidence type="ECO:0000313" key="5">
    <source>
        <dbReference type="Proteomes" id="UP000297025"/>
    </source>
</evidence>
<dbReference type="OrthoDB" id="9807745at2"/>
<dbReference type="KEGG" id="ndp:E2C04_10385"/>
<keyword evidence="1" id="KW-0812">Transmembrane</keyword>
<evidence type="ECO:0000313" key="4">
    <source>
        <dbReference type="EMBL" id="QCC77480.1"/>
    </source>
</evidence>
<dbReference type="Pfam" id="PF01757">
    <property type="entry name" value="Acyl_transf_3"/>
    <property type="match status" value="1"/>
</dbReference>
<proteinExistence type="predicted"/>
<keyword evidence="4" id="KW-0808">Transferase</keyword>
<evidence type="ECO:0000259" key="2">
    <source>
        <dbReference type="Pfam" id="PF01757"/>
    </source>
</evidence>
<dbReference type="GO" id="GO:0009103">
    <property type="term" value="P:lipopolysaccharide biosynthetic process"/>
    <property type="evidence" value="ECO:0007669"/>
    <property type="project" value="TreeGrafter"/>
</dbReference>
<reference evidence="6" key="3">
    <citation type="journal article" date="2019" name="Int. J. Syst. Evol. Microbiol.">
        <title>The Global Catalogue of Microorganisms (GCM) 10K type strain sequencing project: providing services to taxonomists for standard genome sequencing and annotation.</title>
        <authorList>
            <consortium name="The Broad Institute Genomics Platform"/>
            <consortium name="The Broad Institute Genome Sequencing Center for Infectious Disease"/>
            <person name="Wu L."/>
            <person name="Ma J."/>
        </authorList>
    </citation>
    <scope>NUCLEOTIDE SEQUENCE [LARGE SCALE GENOMIC DNA]</scope>
    <source>
        <strain evidence="6">CCM 7403</strain>
    </source>
</reference>
<feature type="transmembrane region" description="Helical" evidence="1">
    <location>
        <begin position="140"/>
        <end position="160"/>
    </location>
</feature>
<sequence length="381" mass="41971">MGPAQDAAGSGRLDLLDYLRFAAAMMVVLFHYLFWGIQFDRIDVTLTPLAEVVKYGYLGVDLFFLISGFVIMNSARGKAPSRFAVSRARRLLPAFWVAMLVTAAVIALFGDRVDLSVTPRQVLVNLTMVPTLLGQPAVDGVYWTLVHELLFYAGVFVLMVLRLGPRIPTLIPLWAIGMGVVLLVAPQLQAGPFLGNFYGYFAIGAILAEVRHTGRWNALQATGFLVGLGVVLRWAVVRGRAEGELDDTTFNEAILLGVVLLWVALVASMLIPRVAALRLPKARLAGALTYPLYLVHARMGYVAMSFLITDANKWIVYPLTVAAALGLAALVHKWEELPWWRQFFERTVGRPLSVLDPPIRTRKVSVPAEAKLVPPARRAPE</sequence>
<organism evidence="4 5">
    <name type="scientific">Nocardioides daphniae</name>
    <dbReference type="NCBI Taxonomy" id="402297"/>
    <lineage>
        <taxon>Bacteria</taxon>
        <taxon>Bacillati</taxon>
        <taxon>Actinomycetota</taxon>
        <taxon>Actinomycetes</taxon>
        <taxon>Propionibacteriales</taxon>
        <taxon>Nocardioidaceae</taxon>
        <taxon>Nocardioides</taxon>
    </lineage>
</organism>
<feature type="transmembrane region" description="Helical" evidence="1">
    <location>
        <begin position="91"/>
        <end position="110"/>
    </location>
</feature>
<dbReference type="PANTHER" id="PTHR23028">
    <property type="entry name" value="ACETYLTRANSFERASE"/>
    <property type="match status" value="1"/>
</dbReference>
<evidence type="ECO:0000313" key="6">
    <source>
        <dbReference type="Proteomes" id="UP000630594"/>
    </source>
</evidence>
<feature type="transmembrane region" description="Helical" evidence="1">
    <location>
        <begin position="287"/>
        <end position="308"/>
    </location>
</feature>
<feature type="transmembrane region" description="Helical" evidence="1">
    <location>
        <begin position="167"/>
        <end position="185"/>
    </location>
</feature>
<reference evidence="3" key="2">
    <citation type="journal article" date="2014" name="Int. J. Syst. Evol. Microbiol.">
        <title>Complete genome of a new Firmicutes species belonging to the dominant human colonic microbiota ('Ruminococcus bicirculans') reveals two chromosomes and a selective capacity to utilize plant glucans.</title>
        <authorList>
            <consortium name="NISC Comparative Sequencing Program"/>
            <person name="Wegmann U."/>
            <person name="Louis P."/>
            <person name="Goesmann A."/>
            <person name="Henrissat B."/>
            <person name="Duncan S.H."/>
            <person name="Flint H.J."/>
        </authorList>
    </citation>
    <scope>NUCLEOTIDE SEQUENCE</scope>
    <source>
        <strain evidence="3">CCM 7403</strain>
    </source>
</reference>
<dbReference type="Proteomes" id="UP000297025">
    <property type="component" value="Chromosome"/>
</dbReference>
<feature type="transmembrane region" description="Helical" evidence="1">
    <location>
        <begin position="18"/>
        <end position="35"/>
    </location>
</feature>
<keyword evidence="1" id="KW-0472">Membrane</keyword>
<dbReference type="Proteomes" id="UP000630594">
    <property type="component" value="Unassembled WGS sequence"/>
</dbReference>
<accession>A0A4P7UBJ3</accession>
<dbReference type="GO" id="GO:0016747">
    <property type="term" value="F:acyltransferase activity, transferring groups other than amino-acyl groups"/>
    <property type="evidence" value="ECO:0007669"/>
    <property type="project" value="InterPro"/>
</dbReference>
<keyword evidence="4" id="KW-0012">Acyltransferase</keyword>
<feature type="transmembrane region" description="Helical" evidence="1">
    <location>
        <begin position="222"/>
        <end position="241"/>
    </location>
</feature>
<reference evidence="3" key="5">
    <citation type="submission" date="2024-05" db="EMBL/GenBank/DDBJ databases">
        <authorList>
            <person name="Sun Q."/>
            <person name="Sedlacek I."/>
        </authorList>
    </citation>
    <scope>NUCLEOTIDE SEQUENCE</scope>
    <source>
        <strain evidence="3">CCM 7403</strain>
    </source>
</reference>
<feature type="domain" description="Acyltransferase 3" evidence="2">
    <location>
        <begin position="16"/>
        <end position="331"/>
    </location>
</feature>
<protein>
    <submittedName>
        <fullName evidence="4">Acyltransferase</fullName>
    </submittedName>
</protein>
<dbReference type="InterPro" id="IPR050879">
    <property type="entry name" value="Acyltransferase_3"/>
</dbReference>
<reference evidence="4 5" key="1">
    <citation type="journal article" date="2008" name="Int. J. Syst. Evol. Microbiol.">
        <title>Nocardioides daphniae sp. nov., isolated from Daphnia cucullata (Crustacea: Cladocera).</title>
        <authorList>
            <person name="Toth E.M."/>
            <person name="Keki Z."/>
            <person name="Homonnay Z.G."/>
            <person name="Borsodi A.K."/>
            <person name="Marialigeti K."/>
            <person name="Schumann P."/>
        </authorList>
    </citation>
    <scope>NUCLEOTIDE SEQUENCE [LARGE SCALE GENOMIC DNA]</scope>
    <source>
        <strain evidence="4 5">JCM 16608</strain>
    </source>
</reference>
<dbReference type="GO" id="GO:0016020">
    <property type="term" value="C:membrane"/>
    <property type="evidence" value="ECO:0007669"/>
    <property type="project" value="TreeGrafter"/>
</dbReference>
<feature type="transmembrane region" description="Helical" evidence="1">
    <location>
        <begin position="55"/>
        <end position="71"/>
    </location>
</feature>
<dbReference type="PANTHER" id="PTHR23028:SF53">
    <property type="entry name" value="ACYL_TRANSF_3 DOMAIN-CONTAINING PROTEIN"/>
    <property type="match status" value="1"/>
</dbReference>
<evidence type="ECO:0000313" key="3">
    <source>
        <dbReference type="EMBL" id="GGD31621.1"/>
    </source>
</evidence>
<dbReference type="AlphaFoldDB" id="A0A4P7UBJ3"/>
<dbReference type="InterPro" id="IPR002656">
    <property type="entry name" value="Acyl_transf_3_dom"/>
</dbReference>
<reference evidence="4" key="4">
    <citation type="submission" date="2019-03" db="EMBL/GenBank/DDBJ databases">
        <authorList>
            <person name="Huang Y."/>
        </authorList>
    </citation>
    <scope>NUCLEOTIDE SEQUENCE</scope>
    <source>
        <strain evidence="4">JCM 16608</strain>
    </source>
</reference>
<feature type="transmembrane region" description="Helical" evidence="1">
    <location>
        <begin position="314"/>
        <end position="331"/>
    </location>
</feature>
<dbReference type="EMBL" id="BMCK01000006">
    <property type="protein sequence ID" value="GGD31621.1"/>
    <property type="molecule type" value="Genomic_DNA"/>
</dbReference>